<sequence>MHSSDNPSGMSSTNGVQKSQVNSKKDQFTKSRNWQSQQVSFLIALLSLKYNITFEKPSKLPTKSLTIFKAVTLTNEKDFIDVKKLTENRIKKLIESDERKNINEKIIRRRLESYRIMEHLHVLMDFIKGDPVYSLQCKDDKHTTLQDRRVINTIAFDGFVYDKKAIKAKGTKVQKIMMDRVKLHSANDAFKIDVGDTEIMTAILL</sequence>
<evidence type="ECO:0000313" key="3">
    <source>
        <dbReference type="Proteomes" id="UP000014680"/>
    </source>
</evidence>
<feature type="compositionally biased region" description="Polar residues" evidence="1">
    <location>
        <begin position="1"/>
        <end position="22"/>
    </location>
</feature>
<evidence type="ECO:0000313" key="2">
    <source>
        <dbReference type="EMBL" id="ELP84844.1"/>
    </source>
</evidence>
<protein>
    <submittedName>
        <fullName evidence="2">Uncharacterized protein</fullName>
    </submittedName>
</protein>
<feature type="region of interest" description="Disordered" evidence="1">
    <location>
        <begin position="1"/>
        <end position="29"/>
    </location>
</feature>
<organism evidence="2 3">
    <name type="scientific">Entamoeba invadens IP1</name>
    <dbReference type="NCBI Taxonomy" id="370355"/>
    <lineage>
        <taxon>Eukaryota</taxon>
        <taxon>Amoebozoa</taxon>
        <taxon>Evosea</taxon>
        <taxon>Archamoebae</taxon>
        <taxon>Mastigamoebida</taxon>
        <taxon>Entamoebidae</taxon>
        <taxon>Entamoeba</taxon>
    </lineage>
</organism>
<proteinExistence type="predicted"/>
<accession>L7FKM6</accession>
<dbReference type="Proteomes" id="UP000014680">
    <property type="component" value="Unassembled WGS sequence"/>
</dbReference>
<gene>
    <name evidence="2" type="ORF">EIN_284000</name>
</gene>
<dbReference type="VEuPathDB" id="AmoebaDB:EIN_284000"/>
<keyword evidence="3" id="KW-1185">Reference proteome</keyword>
<dbReference type="RefSeq" id="XP_004184190.1">
    <property type="nucleotide sequence ID" value="XM_004184142.1"/>
</dbReference>
<evidence type="ECO:0000256" key="1">
    <source>
        <dbReference type="SAM" id="MobiDB-lite"/>
    </source>
</evidence>
<reference evidence="2 3" key="1">
    <citation type="submission" date="2012-10" db="EMBL/GenBank/DDBJ databases">
        <authorList>
            <person name="Zafar N."/>
            <person name="Inman J."/>
            <person name="Hall N."/>
            <person name="Lorenzi H."/>
            <person name="Caler E."/>
        </authorList>
    </citation>
    <scope>NUCLEOTIDE SEQUENCE [LARGE SCALE GENOMIC DNA]</scope>
    <source>
        <strain evidence="2 3">IP1</strain>
    </source>
</reference>
<dbReference type="AlphaFoldDB" id="L7FKM6"/>
<name>L7FKM6_ENTIV</name>
<dbReference type="EMBL" id="KB207106">
    <property type="protein sequence ID" value="ELP84844.1"/>
    <property type="molecule type" value="Genomic_DNA"/>
</dbReference>
<dbReference type="GeneID" id="14883878"/>
<dbReference type="OMA" id="GNRTPEC"/>
<dbReference type="KEGG" id="eiv:EIN_284000"/>